<sequence length="164" mass="18564">MLMKEIERCTVMSFNYEYSRPALTVDLAVFSEFEGNAELLMIRRGNDPFQGRLALPGGFVEENENPLNAAFRELEEETGIKVDSLDLIGVYGEPGRDPRGHTVSILYGCIVDRKICVPKAGDDAAEAFWLNPESLVFSEIMAFDHHLLVRDACEWYAKNHEFQS</sequence>
<evidence type="ECO:0000256" key="1">
    <source>
        <dbReference type="ARBA" id="ARBA00022801"/>
    </source>
</evidence>
<feature type="domain" description="Nudix hydrolase" evidence="2">
    <location>
        <begin position="20"/>
        <end position="153"/>
    </location>
</feature>
<evidence type="ECO:0000313" key="3">
    <source>
        <dbReference type="EMBL" id="PKK90896.1"/>
    </source>
</evidence>
<dbReference type="PANTHER" id="PTHR43736:SF5">
    <property type="entry name" value="NUDIX HYDROLASE DOMAIN-CONTAINING PROTEIN"/>
    <property type="match status" value="1"/>
</dbReference>
<keyword evidence="1" id="KW-0378">Hydrolase</keyword>
<dbReference type="InterPro" id="IPR015797">
    <property type="entry name" value="NUDIX_hydrolase-like_dom_sf"/>
</dbReference>
<dbReference type="EMBL" id="PGXC01000004">
    <property type="protein sequence ID" value="PKK90896.1"/>
    <property type="molecule type" value="Genomic_DNA"/>
</dbReference>
<dbReference type="Proteomes" id="UP000233256">
    <property type="component" value="Unassembled WGS sequence"/>
</dbReference>
<protein>
    <recommendedName>
        <fullName evidence="2">Nudix hydrolase domain-containing protein</fullName>
    </recommendedName>
</protein>
<dbReference type="InterPro" id="IPR000086">
    <property type="entry name" value="NUDIX_hydrolase_dom"/>
</dbReference>
<proteinExistence type="predicted"/>
<dbReference type="SUPFAM" id="SSF55811">
    <property type="entry name" value="Nudix"/>
    <property type="match status" value="1"/>
</dbReference>
<dbReference type="InterPro" id="IPR020084">
    <property type="entry name" value="NUDIX_hydrolase_CS"/>
</dbReference>
<dbReference type="PANTHER" id="PTHR43736">
    <property type="entry name" value="ADP-RIBOSE PYROPHOSPHATASE"/>
    <property type="match status" value="1"/>
</dbReference>
<dbReference type="CDD" id="cd18873">
    <property type="entry name" value="NUDIX_NadM_like"/>
    <property type="match status" value="1"/>
</dbReference>
<reference evidence="3 4" key="1">
    <citation type="journal article" date="2017" name="ISME J.">
        <title>Potential for microbial H2 and metal transformations associated with novel bacteria and archaea in deep terrestrial subsurface sediments.</title>
        <authorList>
            <person name="Hernsdorf A.W."/>
            <person name="Amano Y."/>
            <person name="Miyakawa K."/>
            <person name="Ise K."/>
            <person name="Suzuki Y."/>
            <person name="Anantharaman K."/>
            <person name="Probst A."/>
            <person name="Burstein D."/>
            <person name="Thomas B.C."/>
            <person name="Banfield J.F."/>
        </authorList>
    </citation>
    <scope>NUCLEOTIDE SEQUENCE [LARGE SCALE GENOMIC DNA]</scope>
    <source>
        <strain evidence="3">HGW-Wallbacteria-1</strain>
    </source>
</reference>
<dbReference type="PROSITE" id="PS51462">
    <property type="entry name" value="NUDIX"/>
    <property type="match status" value="1"/>
</dbReference>
<comment type="caution">
    <text evidence="3">The sequence shown here is derived from an EMBL/GenBank/DDBJ whole genome shotgun (WGS) entry which is preliminary data.</text>
</comment>
<organism evidence="3 4">
    <name type="scientific">Candidatus Wallbacteria bacterium HGW-Wallbacteria-1</name>
    <dbReference type="NCBI Taxonomy" id="2013854"/>
    <lineage>
        <taxon>Bacteria</taxon>
        <taxon>Candidatus Walliibacteriota</taxon>
    </lineage>
</organism>
<dbReference type="PROSITE" id="PS00893">
    <property type="entry name" value="NUDIX_BOX"/>
    <property type="match status" value="1"/>
</dbReference>
<evidence type="ECO:0000259" key="2">
    <source>
        <dbReference type="PROSITE" id="PS51462"/>
    </source>
</evidence>
<dbReference type="AlphaFoldDB" id="A0A2N1PRE4"/>
<name>A0A2N1PRE4_9BACT</name>
<evidence type="ECO:0000313" key="4">
    <source>
        <dbReference type="Proteomes" id="UP000233256"/>
    </source>
</evidence>
<dbReference type="Pfam" id="PF00293">
    <property type="entry name" value="NUDIX"/>
    <property type="match status" value="1"/>
</dbReference>
<dbReference type="GO" id="GO:0016787">
    <property type="term" value="F:hydrolase activity"/>
    <property type="evidence" value="ECO:0007669"/>
    <property type="project" value="UniProtKB-KW"/>
</dbReference>
<gene>
    <name evidence="3" type="ORF">CVV64_08240</name>
</gene>
<accession>A0A2N1PRE4</accession>
<dbReference type="Gene3D" id="3.90.79.10">
    <property type="entry name" value="Nucleoside Triphosphate Pyrophosphohydrolase"/>
    <property type="match status" value="1"/>
</dbReference>